<dbReference type="OrthoDB" id="2800649at2759"/>
<feature type="compositionally biased region" description="Basic and acidic residues" evidence="1">
    <location>
        <begin position="150"/>
        <end position="186"/>
    </location>
</feature>
<accession>A0A1C7LLG8</accession>
<comment type="caution">
    <text evidence="2">The sequence shown here is derived from an EMBL/GenBank/DDBJ whole genome shotgun (WGS) entry which is preliminary data.</text>
</comment>
<keyword evidence="3" id="KW-1185">Reference proteome</keyword>
<organism evidence="2 3">
    <name type="scientific">Grifola frondosa</name>
    <name type="common">Maitake</name>
    <name type="synonym">Polyporus frondosus</name>
    <dbReference type="NCBI Taxonomy" id="5627"/>
    <lineage>
        <taxon>Eukaryota</taxon>
        <taxon>Fungi</taxon>
        <taxon>Dikarya</taxon>
        <taxon>Basidiomycota</taxon>
        <taxon>Agaricomycotina</taxon>
        <taxon>Agaricomycetes</taxon>
        <taxon>Polyporales</taxon>
        <taxon>Grifolaceae</taxon>
        <taxon>Grifola</taxon>
    </lineage>
</organism>
<protein>
    <submittedName>
        <fullName evidence="2">Uncharacterized protein</fullName>
    </submittedName>
</protein>
<evidence type="ECO:0000313" key="2">
    <source>
        <dbReference type="EMBL" id="OBZ65582.1"/>
    </source>
</evidence>
<evidence type="ECO:0000313" key="3">
    <source>
        <dbReference type="Proteomes" id="UP000092993"/>
    </source>
</evidence>
<feature type="compositionally biased region" description="Low complexity" evidence="1">
    <location>
        <begin position="193"/>
        <end position="202"/>
    </location>
</feature>
<feature type="compositionally biased region" description="Polar residues" evidence="1">
    <location>
        <begin position="51"/>
        <end position="68"/>
    </location>
</feature>
<dbReference type="EMBL" id="LUGG01000043">
    <property type="protein sequence ID" value="OBZ65582.1"/>
    <property type="molecule type" value="Genomic_DNA"/>
</dbReference>
<feature type="region of interest" description="Disordered" evidence="1">
    <location>
        <begin position="1"/>
        <end position="208"/>
    </location>
</feature>
<name>A0A1C7LLG8_GRIFR</name>
<dbReference type="AlphaFoldDB" id="A0A1C7LLG8"/>
<feature type="compositionally biased region" description="Low complexity" evidence="1">
    <location>
        <begin position="69"/>
        <end position="78"/>
    </location>
</feature>
<reference evidence="2 3" key="1">
    <citation type="submission" date="2016-03" db="EMBL/GenBank/DDBJ databases">
        <title>Whole genome sequencing of Grifola frondosa 9006-11.</title>
        <authorList>
            <person name="Min B."/>
            <person name="Park H."/>
            <person name="Kim J.-G."/>
            <person name="Cho H."/>
            <person name="Oh Y.-L."/>
            <person name="Kong W.-S."/>
            <person name="Choi I.-G."/>
        </authorList>
    </citation>
    <scope>NUCLEOTIDE SEQUENCE [LARGE SCALE GENOMIC DNA]</scope>
    <source>
        <strain evidence="2 3">9006-11</strain>
    </source>
</reference>
<sequence>MMKPAAASSKKGKGATQEKDKESASNTKNKLAKEATSVPRAFGLKDDWTVPESSAESGWASSVMPTTESSRSAKSSESIALPPPPTPEVVKPSKKSKRKTAQVSNYKTPLNVGRGFISEDEGIEREAAHSSPIKGKGRRITSDGMVTVTKKHEPSDSEREPELKFIKSEPRSEFVLGDHDLEDPREKKRRGTSSRSVSGSTSSKEKAYKLSPEVNARFKKVVMPTLLRFVASLDNPWSFVESGSPNAPDGLEVVRTIWIATFGTSVDLPEPINLLSTMVKAERMALRHGNMAINTLDRWFKQSQVFAFDHSARAKKADSMMEGLAFLYERPLSKGGLFCSPLVIKTLAHHFSCISGAINVPKLYESEADSWPIGAIAMAGAAVERALWLYAEERVIVKPDNKIEYIPKPFTERALRGEELYSSVLNLGAERIRKIAQRAGPAIIVVSDEDEDTARAMLVDNDPISD</sequence>
<evidence type="ECO:0000256" key="1">
    <source>
        <dbReference type="SAM" id="MobiDB-lite"/>
    </source>
</evidence>
<dbReference type="Proteomes" id="UP000092993">
    <property type="component" value="Unassembled WGS sequence"/>
</dbReference>
<gene>
    <name evidence="2" type="ORF">A0H81_14417</name>
</gene>
<proteinExistence type="predicted"/>
<dbReference type="STRING" id="5627.A0A1C7LLG8"/>